<dbReference type="Pfam" id="PF14964">
    <property type="entry name" value="INTS15"/>
    <property type="match status" value="1"/>
</dbReference>
<dbReference type="AlphaFoldDB" id="A0A336MXZ1"/>
<dbReference type="EMBL" id="UFQT01003488">
    <property type="protein sequence ID" value="SSX35050.1"/>
    <property type="molecule type" value="Genomic_DNA"/>
</dbReference>
<sequence>MSSHEYKLALRKLEPQIAARDCLLKVESLVFNTARGKQELMMSLISEFIFSEHLPPHSISSLQEFHLVLALSDYFCKSSLPEQTSNAVFILLFGGTISPSRISVLTKLTSTAISAQLSQVLNCVGTLMQQVGFQSVTSIELAKNLVQDFVVFSSKASQQLSDLPKIAPRFACNFMTAVTCLYLVETNQKSPLIEPPFLLLELFTNWITENPSLCLASQQPLMLPSGMLSMPNETPLAGLIRWSCVAALISKKEIYSKLHLSILQSLLQAKPVTGPPVALNATHLQLIVTIFQLRVEEMGKSAEKSEAVQLSLERFAQCIQVAMASQCIYGNIPQLIIRLESLRPTNQLMQIVINNYKNN</sequence>
<dbReference type="InterPro" id="IPR027844">
    <property type="entry name" value="INTS15"/>
</dbReference>
<dbReference type="VEuPathDB" id="VectorBase:CSON009000"/>
<dbReference type="OMA" id="DDGDCHQ"/>
<gene>
    <name evidence="1" type="primary">CSON009000</name>
</gene>
<proteinExistence type="predicted"/>
<evidence type="ECO:0000313" key="1">
    <source>
        <dbReference type="EMBL" id="SSX35050.1"/>
    </source>
</evidence>
<accession>A0A336MXZ1</accession>
<reference evidence="1" key="1">
    <citation type="submission" date="2018-07" db="EMBL/GenBank/DDBJ databases">
        <authorList>
            <person name="Quirk P.G."/>
            <person name="Krulwich T.A."/>
        </authorList>
    </citation>
    <scope>NUCLEOTIDE SEQUENCE</scope>
</reference>
<dbReference type="PANTHER" id="PTHR14540:SF2">
    <property type="entry name" value="INTEGRATOR COMPLEX SUBUNIT 15"/>
    <property type="match status" value="1"/>
</dbReference>
<name>A0A336MXZ1_CULSO</name>
<protein>
    <submittedName>
        <fullName evidence="1">CSON009000 protein</fullName>
    </submittedName>
</protein>
<organism evidence="1">
    <name type="scientific">Culicoides sonorensis</name>
    <name type="common">Biting midge</name>
    <dbReference type="NCBI Taxonomy" id="179676"/>
    <lineage>
        <taxon>Eukaryota</taxon>
        <taxon>Metazoa</taxon>
        <taxon>Ecdysozoa</taxon>
        <taxon>Arthropoda</taxon>
        <taxon>Hexapoda</taxon>
        <taxon>Insecta</taxon>
        <taxon>Pterygota</taxon>
        <taxon>Neoptera</taxon>
        <taxon>Endopterygota</taxon>
        <taxon>Diptera</taxon>
        <taxon>Nematocera</taxon>
        <taxon>Chironomoidea</taxon>
        <taxon>Ceratopogonidae</taxon>
        <taxon>Ceratopogoninae</taxon>
        <taxon>Culicoides</taxon>
        <taxon>Monoculicoides</taxon>
    </lineage>
</organism>
<dbReference type="PANTHER" id="PTHR14540">
    <property type="entry name" value="INTEGRATOR COMPLEX SUBUNIT 15"/>
    <property type="match status" value="1"/>
</dbReference>